<dbReference type="OrthoDB" id="3794120at2759"/>
<comment type="caution">
    <text evidence="2">The sequence shown here is derived from an EMBL/GenBank/DDBJ whole genome shotgun (WGS) entry which is preliminary data.</text>
</comment>
<dbReference type="Gene3D" id="3.30.710.10">
    <property type="entry name" value="Potassium Channel Kv1.1, Chain A"/>
    <property type="match status" value="1"/>
</dbReference>
<sequence>MMDRATTITPSAPASRASTTALESNENEAKMTPPKSTSQSSDIDCILVGAEAQVHTDNKKELSGDFKPLQTLMDVAISVEYGERLSCQVTIHEGLLRCHSKLFEQLCARAKLLRGRYIQSDAMMDRLALYMFPETTTEQFENDDMGAKVIPLILHIFEKHPLLEYQAETRKVIVDAVEDQITKKNTRVKRDSKEWSRNMSVRARIPLLKSHAVQTVAQSLYVRLHQVKKMEAQKAKDDSVKAIAQKRLILPGIEETAILSFVQWIYQRPMQCEEPDMLYAVLNLATKLGVEALAETCLSKLYNAAADSIQHARANAVPIHTLLGYGSGAADPVLEIVFINVFKDKSPPKRLLKLVIDTLAHCLDFELWAHLRELIGHEMALQLVEGMINSREVKIEHFDQTSFNSESDRLVDEKSAFMANNGCGFLR</sequence>
<dbReference type="Proteomes" id="UP001140560">
    <property type="component" value="Unassembled WGS sequence"/>
</dbReference>
<evidence type="ECO:0000256" key="1">
    <source>
        <dbReference type="SAM" id="MobiDB-lite"/>
    </source>
</evidence>
<organism evidence="2 3">
    <name type="scientific">Neocucurbitaria cava</name>
    <dbReference type="NCBI Taxonomy" id="798079"/>
    <lineage>
        <taxon>Eukaryota</taxon>
        <taxon>Fungi</taxon>
        <taxon>Dikarya</taxon>
        <taxon>Ascomycota</taxon>
        <taxon>Pezizomycotina</taxon>
        <taxon>Dothideomycetes</taxon>
        <taxon>Pleosporomycetidae</taxon>
        <taxon>Pleosporales</taxon>
        <taxon>Pleosporineae</taxon>
        <taxon>Cucurbitariaceae</taxon>
        <taxon>Neocucurbitaria</taxon>
    </lineage>
</organism>
<dbReference type="InterPro" id="IPR011333">
    <property type="entry name" value="SKP1/BTB/POZ_sf"/>
</dbReference>
<gene>
    <name evidence="2" type="ORF">N0V83_003397</name>
</gene>
<protein>
    <recommendedName>
        <fullName evidence="4">BTB domain-containing protein</fullName>
    </recommendedName>
</protein>
<evidence type="ECO:0000313" key="2">
    <source>
        <dbReference type="EMBL" id="KAJ4373106.1"/>
    </source>
</evidence>
<feature type="region of interest" description="Disordered" evidence="1">
    <location>
        <begin position="1"/>
        <end position="41"/>
    </location>
</feature>
<evidence type="ECO:0000313" key="3">
    <source>
        <dbReference type="Proteomes" id="UP001140560"/>
    </source>
</evidence>
<evidence type="ECO:0008006" key="4">
    <source>
        <dbReference type="Google" id="ProtNLM"/>
    </source>
</evidence>
<feature type="compositionally biased region" description="Low complexity" evidence="1">
    <location>
        <begin position="1"/>
        <end position="21"/>
    </location>
</feature>
<dbReference type="AlphaFoldDB" id="A0A9W8YC59"/>
<accession>A0A9W8YC59</accession>
<dbReference type="EMBL" id="JAPEUY010000005">
    <property type="protein sequence ID" value="KAJ4373106.1"/>
    <property type="molecule type" value="Genomic_DNA"/>
</dbReference>
<name>A0A9W8YC59_9PLEO</name>
<proteinExistence type="predicted"/>
<reference evidence="2" key="1">
    <citation type="submission" date="2022-10" db="EMBL/GenBank/DDBJ databases">
        <title>Tapping the CABI collections for fungal endophytes: first genome assemblies for Collariella, Neodidymelliopsis, Ascochyta clinopodiicola, Didymella pomorum, Didymosphaeria variabile, Neocosmospora piperis and Neocucurbitaria cava.</title>
        <authorList>
            <person name="Hill R."/>
        </authorList>
    </citation>
    <scope>NUCLEOTIDE SEQUENCE</scope>
    <source>
        <strain evidence="2">IMI 356814</strain>
    </source>
</reference>
<keyword evidence="3" id="KW-1185">Reference proteome</keyword>